<feature type="chain" id="PRO_5027732809" evidence="1">
    <location>
        <begin position="20"/>
        <end position="145"/>
    </location>
</feature>
<keyword evidence="1" id="KW-0732">Signal</keyword>
<evidence type="ECO:0000313" key="3">
    <source>
        <dbReference type="RefSeq" id="XP_031548825.1"/>
    </source>
</evidence>
<reference evidence="3" key="1">
    <citation type="submission" date="2025-08" db="UniProtKB">
        <authorList>
            <consortium name="RefSeq"/>
        </authorList>
    </citation>
    <scope>IDENTIFICATION</scope>
    <source>
        <tissue evidence="3">Tentacle</tissue>
    </source>
</reference>
<dbReference type="KEGG" id="aten:116286449"/>
<dbReference type="Proteomes" id="UP000515163">
    <property type="component" value="Unplaced"/>
</dbReference>
<proteinExistence type="predicted"/>
<dbReference type="GeneID" id="116286449"/>
<evidence type="ECO:0000313" key="2">
    <source>
        <dbReference type="Proteomes" id="UP000515163"/>
    </source>
</evidence>
<evidence type="ECO:0000256" key="1">
    <source>
        <dbReference type="SAM" id="SignalP"/>
    </source>
</evidence>
<accession>A0A6P8H8S1</accession>
<dbReference type="RefSeq" id="XP_031548825.1">
    <property type="nucleotide sequence ID" value="XM_031692965.1"/>
</dbReference>
<sequence>MEFFVLVFISTLLFHSSDAGSFTWLRSDDTVNVVEGGTAKLNWSVRTGAGNTWAAVKITRSVSNVAGPGDVDVIRRKPSGVEILLPERGIDMDLDVQANLNVLNVTFTLRNLSRKTDEMYYRILVVDNDYDTSFLRYTKLIVDGN</sequence>
<protein>
    <submittedName>
        <fullName evidence="3">Uncharacterized protein LOC116286449</fullName>
    </submittedName>
</protein>
<dbReference type="InParanoid" id="A0A6P8H8S1"/>
<dbReference type="AlphaFoldDB" id="A0A6P8H8S1"/>
<organism evidence="2 3">
    <name type="scientific">Actinia tenebrosa</name>
    <name type="common">Australian red waratah sea anemone</name>
    <dbReference type="NCBI Taxonomy" id="6105"/>
    <lineage>
        <taxon>Eukaryota</taxon>
        <taxon>Metazoa</taxon>
        <taxon>Cnidaria</taxon>
        <taxon>Anthozoa</taxon>
        <taxon>Hexacorallia</taxon>
        <taxon>Actiniaria</taxon>
        <taxon>Actiniidae</taxon>
        <taxon>Actinia</taxon>
    </lineage>
</organism>
<gene>
    <name evidence="3" type="primary">LOC116286449</name>
</gene>
<name>A0A6P8H8S1_ACTTE</name>
<keyword evidence="2" id="KW-1185">Reference proteome</keyword>
<feature type="signal peptide" evidence="1">
    <location>
        <begin position="1"/>
        <end position="19"/>
    </location>
</feature>